<protein>
    <submittedName>
        <fullName evidence="1">Uncharacterized protein</fullName>
    </submittedName>
</protein>
<gene>
    <name evidence="1" type="ORF">HMPREF0673_01849</name>
</gene>
<proteinExistence type="predicted"/>
<dbReference type="AlphaFoldDB" id="G6AYY7"/>
<evidence type="ECO:0000313" key="2">
    <source>
        <dbReference type="Proteomes" id="UP000004407"/>
    </source>
</evidence>
<comment type="caution">
    <text evidence="1">The sequence shown here is derived from an EMBL/GenBank/DDBJ whole genome shotgun (WGS) entry which is preliminary data.</text>
</comment>
<evidence type="ECO:0000313" key="1">
    <source>
        <dbReference type="EMBL" id="EHJ38795.1"/>
    </source>
</evidence>
<accession>G6AYY7</accession>
<reference evidence="1 2" key="1">
    <citation type="submission" date="2011-08" db="EMBL/GenBank/DDBJ databases">
        <authorList>
            <person name="Weinstock G."/>
            <person name="Sodergren E."/>
            <person name="Clifton S."/>
            <person name="Fulton L."/>
            <person name="Fulton B."/>
            <person name="Courtney L."/>
            <person name="Fronick C."/>
            <person name="Harrison M."/>
            <person name="Strong C."/>
            <person name="Farmer C."/>
            <person name="Delahaunty K."/>
            <person name="Markovic C."/>
            <person name="Hall O."/>
            <person name="Minx P."/>
            <person name="Tomlinson C."/>
            <person name="Mitreva M."/>
            <person name="Hou S."/>
            <person name="Chen J."/>
            <person name="Wollam A."/>
            <person name="Pepin K.H."/>
            <person name="Johnson M."/>
            <person name="Bhonagiri V."/>
            <person name="Zhang X."/>
            <person name="Suruliraj S."/>
            <person name="Warren W."/>
            <person name="Chinwalla A."/>
            <person name="Mardis E.R."/>
            <person name="Wilson R.K."/>
        </authorList>
    </citation>
    <scope>NUCLEOTIDE SEQUENCE [LARGE SCALE GENOMIC DNA]</scope>
    <source>
        <strain evidence="1 2">DSM 18206</strain>
    </source>
</reference>
<sequence>MILSAKVLQTADSTKQKQQKRRYPIEGNALIFIYISYSVAL</sequence>
<dbReference type="PATRIC" id="fig|1002367.3.peg.1502"/>
<dbReference type="HOGENOM" id="CLU_3274727_0_0_10"/>
<organism evidence="1 2">
    <name type="scientific">Leyella stercorea DSM 18206</name>
    <dbReference type="NCBI Taxonomy" id="1002367"/>
    <lineage>
        <taxon>Bacteria</taxon>
        <taxon>Pseudomonadati</taxon>
        <taxon>Bacteroidota</taxon>
        <taxon>Bacteroidia</taxon>
        <taxon>Bacteroidales</taxon>
        <taxon>Prevotellaceae</taxon>
        <taxon>Leyella</taxon>
    </lineage>
</organism>
<dbReference type="EMBL" id="AFZZ01000164">
    <property type="protein sequence ID" value="EHJ38795.1"/>
    <property type="molecule type" value="Genomic_DNA"/>
</dbReference>
<name>G6AYY7_9BACT</name>
<dbReference type="Proteomes" id="UP000004407">
    <property type="component" value="Unassembled WGS sequence"/>
</dbReference>